<evidence type="ECO:0000256" key="1">
    <source>
        <dbReference type="SAM" id="MobiDB-lite"/>
    </source>
</evidence>
<gene>
    <name evidence="2" type="ORF">PEVE_00001520</name>
</gene>
<comment type="caution">
    <text evidence="2">The sequence shown here is derived from an EMBL/GenBank/DDBJ whole genome shotgun (WGS) entry which is preliminary data.</text>
</comment>
<feature type="region of interest" description="Disordered" evidence="1">
    <location>
        <begin position="339"/>
        <end position="399"/>
    </location>
</feature>
<keyword evidence="3" id="KW-1185">Reference proteome</keyword>
<dbReference type="Proteomes" id="UP001159427">
    <property type="component" value="Unassembled WGS sequence"/>
</dbReference>
<feature type="compositionally biased region" description="Basic and acidic residues" evidence="1">
    <location>
        <begin position="358"/>
        <end position="370"/>
    </location>
</feature>
<sequence length="761" mass="86718">MLPQGGRRTLVREFLSKSKIRGHVVEVLLPKCKKNNDKEPLLLKHRQGHIIVKAQTVCLQLGDHNNFHVNVVDLAMPDDISELLTKVSDDDELVIRILPRYGEPEEFILKGDASVICPSINICADFFRIIPPSDEKPDIDSSFGITVDSQIHTSDAQIGDWNKAVINPREGFCDVFDSTRPILRVLWSPPKVVSVSLNTNEFPNFERDHRVVLEICKNRFDGRAFEYCFEDEIKRQQGIIFCKSLCDSSLAGSKKMKGFYDIDVTVTEISQNEKMEIKEGVMFKRDASFENLRGLVGFWFRFHAANKRYIITFSLWEKETRSQQSGILVDELHIAVETSKRERPRPSRDKKRLCPNRVVREGESVSDKIHSKPTSLPEGSHEAVQGSEQFSPKDNRNQPCLSISEETIFSGEKLPRCNDVTAVKRKQTSPKRKRHRKPLWTAKEIPEETSLPGEINSKPTSRLEGSNEREAVEASEYFSPNKNEKQPSLRVSEETKSVSGEELQGYNHMTTAKHKQTRAPPKRKSQRSHLLERDYCNGEARLPGQASQLMSNEMPLPAEVDGLVYEQSLRIMEVLGDLRDNGKWEEFDCEADQLLRKFFDCNDLLISVILEQGKAACFRNDQTSAEYFIRKASLKIPKASSTLVSLWTGRANTYLAEIYGRDKLALGKAQRRIESAKKHLKNTSYLLDRACLAYEEGSLLLQQSHFRSSMAEESRRCFDSSIELCNLGLEESPNNRLLLRTHDLAVTKKAMLLKITDRAEA</sequence>
<accession>A0ABN8Q147</accession>
<evidence type="ECO:0000313" key="2">
    <source>
        <dbReference type="EMBL" id="CAH3154853.1"/>
    </source>
</evidence>
<feature type="region of interest" description="Disordered" evidence="1">
    <location>
        <begin position="420"/>
        <end position="501"/>
    </location>
</feature>
<protein>
    <submittedName>
        <fullName evidence="2">Uncharacterized protein</fullName>
    </submittedName>
</protein>
<dbReference type="EMBL" id="CALNXI010001085">
    <property type="protein sequence ID" value="CAH3154853.1"/>
    <property type="molecule type" value="Genomic_DNA"/>
</dbReference>
<feature type="compositionally biased region" description="Basic and acidic residues" evidence="1">
    <location>
        <begin position="482"/>
        <end position="496"/>
    </location>
</feature>
<evidence type="ECO:0000313" key="3">
    <source>
        <dbReference type="Proteomes" id="UP001159427"/>
    </source>
</evidence>
<reference evidence="2 3" key="1">
    <citation type="submission" date="2022-05" db="EMBL/GenBank/DDBJ databases">
        <authorList>
            <consortium name="Genoscope - CEA"/>
            <person name="William W."/>
        </authorList>
    </citation>
    <scope>NUCLEOTIDE SEQUENCE [LARGE SCALE GENOMIC DNA]</scope>
</reference>
<name>A0ABN8Q147_9CNID</name>
<feature type="compositionally biased region" description="Basic residues" evidence="1">
    <location>
        <begin position="423"/>
        <end position="438"/>
    </location>
</feature>
<organism evidence="2 3">
    <name type="scientific">Porites evermanni</name>
    <dbReference type="NCBI Taxonomy" id="104178"/>
    <lineage>
        <taxon>Eukaryota</taxon>
        <taxon>Metazoa</taxon>
        <taxon>Cnidaria</taxon>
        <taxon>Anthozoa</taxon>
        <taxon>Hexacorallia</taxon>
        <taxon>Scleractinia</taxon>
        <taxon>Fungiina</taxon>
        <taxon>Poritidae</taxon>
        <taxon>Porites</taxon>
    </lineage>
</organism>
<proteinExistence type="predicted"/>